<feature type="compositionally biased region" description="Basic residues" evidence="2">
    <location>
        <begin position="244"/>
        <end position="253"/>
    </location>
</feature>
<name>A0A914MIP8_MELIC</name>
<reference evidence="4" key="1">
    <citation type="submission" date="2022-11" db="UniProtKB">
        <authorList>
            <consortium name="WormBaseParasite"/>
        </authorList>
    </citation>
    <scope>IDENTIFICATION</scope>
</reference>
<feature type="region of interest" description="Disordered" evidence="2">
    <location>
        <begin position="244"/>
        <end position="267"/>
    </location>
</feature>
<dbReference type="WBParaSite" id="Minc3s01973g27526">
    <property type="protein sequence ID" value="Minc3s01973g27526"/>
    <property type="gene ID" value="Minc3s01973g27526"/>
</dbReference>
<feature type="region of interest" description="Disordered" evidence="2">
    <location>
        <begin position="38"/>
        <end position="60"/>
    </location>
</feature>
<accession>A0A914MIP8</accession>
<evidence type="ECO:0000313" key="3">
    <source>
        <dbReference type="Proteomes" id="UP000887563"/>
    </source>
</evidence>
<organism evidence="3 4">
    <name type="scientific">Meloidogyne incognita</name>
    <name type="common">Southern root-knot nematode worm</name>
    <name type="synonym">Oxyuris incognita</name>
    <dbReference type="NCBI Taxonomy" id="6306"/>
    <lineage>
        <taxon>Eukaryota</taxon>
        <taxon>Metazoa</taxon>
        <taxon>Ecdysozoa</taxon>
        <taxon>Nematoda</taxon>
        <taxon>Chromadorea</taxon>
        <taxon>Rhabditida</taxon>
        <taxon>Tylenchina</taxon>
        <taxon>Tylenchomorpha</taxon>
        <taxon>Tylenchoidea</taxon>
        <taxon>Meloidogynidae</taxon>
        <taxon>Meloidogyninae</taxon>
        <taxon>Meloidogyne</taxon>
        <taxon>Meloidogyne incognita group</taxon>
    </lineage>
</organism>
<dbReference type="Proteomes" id="UP000887563">
    <property type="component" value="Unplaced"/>
</dbReference>
<dbReference type="CDD" id="cd00058">
    <property type="entry name" value="beta-trefoil_FGF"/>
    <property type="match status" value="1"/>
</dbReference>
<dbReference type="InterPro" id="IPR002209">
    <property type="entry name" value="Fibroblast_GF_fam"/>
</dbReference>
<dbReference type="AlphaFoldDB" id="A0A914MIP8"/>
<dbReference type="PRINTS" id="PR00262">
    <property type="entry name" value="IL1HBGF"/>
</dbReference>
<comment type="similarity">
    <text evidence="1">Belongs to the heparin-binding growth factors family.</text>
</comment>
<dbReference type="GO" id="GO:0008083">
    <property type="term" value="F:growth factor activity"/>
    <property type="evidence" value="ECO:0007669"/>
    <property type="project" value="InterPro"/>
</dbReference>
<proteinExistence type="inferred from homology"/>
<dbReference type="SMART" id="SM00442">
    <property type="entry name" value="FGF"/>
    <property type="match status" value="1"/>
</dbReference>
<dbReference type="Pfam" id="PF00167">
    <property type="entry name" value="FGF"/>
    <property type="match status" value="1"/>
</dbReference>
<sequence length="346" mass="38984">MIFSNYFQLSGMRLPNSSTAVLALFSLPALSSSSSDNLTNNLNRHPSNNNIQPSPTSSSFLLPPFNASDSRLIAKCATRAQLKQRRNTQNDKTSFSTSLTLLERLGLGEEHNVEAPPISGLPIRQVRYEHAHRRGALYCQSGTWLEMTGDNEGRVNVRGTRNQNQLTIFEFLAVAFGLVSIRAVDNQHFLCMDSKGQLYAASENNFSAECAFLEEMHPQVYNLYSSCAHGYPKRPWFVALSRTGKPRRGKSTRRGQSSTHFVLIDGGGRQGNPLDSLGHARSRADWLINWRNFYEIDNQHKIRGRKLPPTPNNLNIKKPKLRWELIKSVDGGDERKRRSKISGKEK</sequence>
<dbReference type="PANTHER" id="PTHR11486">
    <property type="entry name" value="FIBROBLAST GROWTH FACTOR"/>
    <property type="match status" value="1"/>
</dbReference>
<evidence type="ECO:0000256" key="1">
    <source>
        <dbReference type="ARBA" id="ARBA00007936"/>
    </source>
</evidence>
<feature type="region of interest" description="Disordered" evidence="2">
    <location>
        <begin position="327"/>
        <end position="346"/>
    </location>
</feature>
<dbReference type="InterPro" id="IPR008996">
    <property type="entry name" value="IL1/FGF"/>
</dbReference>
<evidence type="ECO:0000313" key="4">
    <source>
        <dbReference type="WBParaSite" id="Minc3s01973g27526"/>
    </source>
</evidence>
<dbReference type="SUPFAM" id="SSF50353">
    <property type="entry name" value="Cytokine"/>
    <property type="match status" value="1"/>
</dbReference>
<keyword evidence="3" id="KW-1185">Reference proteome</keyword>
<dbReference type="InterPro" id="IPR056378">
    <property type="entry name" value="Let-756-like_FGF"/>
</dbReference>
<protein>
    <submittedName>
        <fullName evidence="4">FGF</fullName>
    </submittedName>
</protein>
<dbReference type="Gene3D" id="2.80.10.50">
    <property type="match status" value="1"/>
</dbReference>
<evidence type="ECO:0000256" key="2">
    <source>
        <dbReference type="SAM" id="MobiDB-lite"/>
    </source>
</evidence>